<evidence type="ECO:0000256" key="7">
    <source>
        <dbReference type="ARBA" id="ARBA00022741"/>
    </source>
</evidence>
<dbReference type="InterPro" id="IPR011126">
    <property type="entry name" value="Hpr_kin/Pase_Hpr_N"/>
</dbReference>
<evidence type="ECO:0000256" key="3">
    <source>
        <dbReference type="ARBA" id="ARBA00006883"/>
    </source>
</evidence>
<evidence type="ECO:0000313" key="17">
    <source>
        <dbReference type="EMBL" id="AAX09759.1"/>
    </source>
</evidence>
<dbReference type="Pfam" id="PF02603">
    <property type="entry name" value="Hpr_kinase_N"/>
    <property type="match status" value="1"/>
</dbReference>
<dbReference type="GO" id="GO:0004674">
    <property type="term" value="F:protein serine/threonine kinase activity"/>
    <property type="evidence" value="ECO:0007669"/>
    <property type="project" value="UniProtKB-KW"/>
</dbReference>
<dbReference type="AlphaFoldDB" id="Q50EL5"/>
<protein>
    <recommendedName>
        <fullName evidence="14">HPr kinase/phosphorylase</fullName>
        <shortName evidence="14">HPrK/P</shortName>
        <ecNumber evidence="14">2.7.11.-</ecNumber>
        <ecNumber evidence="14">2.7.4.-</ecNumber>
    </recommendedName>
    <alternativeName>
        <fullName evidence="14">HPr(Ser) kinase/phosphorylase</fullName>
    </alternativeName>
</protein>
<keyword evidence="7 14" id="KW-0547">Nucleotide-binding</keyword>
<keyword evidence="9 14" id="KW-0067">ATP-binding</keyword>
<evidence type="ECO:0000256" key="14">
    <source>
        <dbReference type="HAMAP-Rule" id="MF_01249"/>
    </source>
</evidence>
<dbReference type="EC" id="2.7.11.-" evidence="14"/>
<organism evidence="17">
    <name type="scientific">Geobacillus stearothermophilus</name>
    <name type="common">Bacillus stearothermophilus</name>
    <dbReference type="NCBI Taxonomy" id="1422"/>
    <lineage>
        <taxon>Bacteria</taxon>
        <taxon>Bacillati</taxon>
        <taxon>Bacillota</taxon>
        <taxon>Bacilli</taxon>
        <taxon>Bacillales</taxon>
        <taxon>Anoxybacillaceae</taxon>
        <taxon>Geobacillus</taxon>
    </lineage>
</organism>
<evidence type="ECO:0000256" key="13">
    <source>
        <dbReference type="ARBA" id="ARBA00047657"/>
    </source>
</evidence>
<keyword evidence="4 14" id="KW-0723">Serine/threonine-protein kinase</keyword>
<feature type="active site" evidence="14">
    <location>
        <position position="140"/>
    </location>
</feature>
<feature type="binding site" evidence="14">
    <location>
        <begin position="155"/>
        <end position="162"/>
    </location>
    <ligand>
        <name>ATP</name>
        <dbReference type="ChEBI" id="CHEBI:30616"/>
    </ligand>
</feature>
<dbReference type="GO" id="GO:0006109">
    <property type="term" value="P:regulation of carbohydrate metabolic process"/>
    <property type="evidence" value="ECO:0007669"/>
    <property type="project" value="UniProtKB-UniRule"/>
</dbReference>
<evidence type="ECO:0000256" key="8">
    <source>
        <dbReference type="ARBA" id="ARBA00022777"/>
    </source>
</evidence>
<dbReference type="PANTHER" id="PTHR30305">
    <property type="entry name" value="PROTEIN YJDM-RELATED"/>
    <property type="match status" value="1"/>
</dbReference>
<feature type="region of interest" description="Important for the catalytic mechanism of dephosphorylation" evidence="14">
    <location>
        <begin position="266"/>
        <end position="271"/>
    </location>
</feature>
<gene>
    <name evidence="17" type="primary">hprK/P</name>
    <name evidence="14" type="synonym">hprK</name>
</gene>
<evidence type="ECO:0000256" key="2">
    <source>
        <dbReference type="ARBA" id="ARBA00001946"/>
    </source>
</evidence>
<evidence type="ECO:0000256" key="4">
    <source>
        <dbReference type="ARBA" id="ARBA00022527"/>
    </source>
</evidence>
<feature type="domain" description="HPr kinase/phosphorylase C-terminal" evidence="16">
    <location>
        <begin position="132"/>
        <end position="300"/>
    </location>
</feature>
<feature type="binding site" evidence="14">
    <location>
        <position position="204"/>
    </location>
    <ligand>
        <name>Mg(2+)</name>
        <dbReference type="ChEBI" id="CHEBI:18420"/>
    </ligand>
</feature>
<evidence type="ECO:0000256" key="1">
    <source>
        <dbReference type="ARBA" id="ARBA00001120"/>
    </source>
</evidence>
<comment type="cofactor">
    <cofactor evidence="2 14">
        <name>Mg(2+)</name>
        <dbReference type="ChEBI" id="CHEBI:18420"/>
    </cofactor>
</comment>
<dbReference type="SUPFAM" id="SSF75138">
    <property type="entry name" value="HprK N-terminal domain-like"/>
    <property type="match status" value="1"/>
</dbReference>
<feature type="active site" evidence="14">
    <location>
        <position position="245"/>
    </location>
</feature>
<dbReference type="GO" id="GO:0004712">
    <property type="term" value="F:protein serine/threonine/tyrosine kinase activity"/>
    <property type="evidence" value="ECO:0007669"/>
    <property type="project" value="UniProtKB-UniRule"/>
</dbReference>
<reference evidence="17" key="1">
    <citation type="journal article" date="2006" name="Biosci. Biotechnol. Biochem.">
        <title>Cloning and characterization of the HPr kinase/phosphorylase gene from Bacillus stearothermophilus No. 236.</title>
        <authorList>
            <person name="Choi I.D."/>
            <person name="Kim K.N."/>
            <person name="Yun C.W."/>
            <person name="Choi Y.J."/>
        </authorList>
    </citation>
    <scope>NUCLEOTIDE SEQUENCE</scope>
</reference>
<dbReference type="Gene3D" id="3.40.1390.20">
    <property type="entry name" value="HprK N-terminal domain-like"/>
    <property type="match status" value="1"/>
</dbReference>
<feature type="domain" description="HPr(Ser) kinase/phosphorylase N-terminal" evidence="15">
    <location>
        <begin position="5"/>
        <end position="129"/>
    </location>
</feature>
<evidence type="ECO:0000259" key="15">
    <source>
        <dbReference type="Pfam" id="PF02603"/>
    </source>
</evidence>
<comment type="function">
    <text evidence="14">Catalyzes the ATP- as well as the pyrophosphate-dependent phosphorylation of a specific serine residue in HPr, a phosphocarrier protein of the phosphoenolpyruvate-dependent sugar phosphotransferase system (PTS). HprK/P also catalyzes the pyrophosphate-producing, inorganic phosphate-dependent dephosphorylation (phosphorolysis) of seryl-phosphorylated HPr (P-Ser-HPr). The two antagonistic activities of HprK/P are regulated by several intracellular metabolites, which change their concentration in response to the absence or presence of rapidly metabolisable carbon sources (glucose, fructose, etc.) in the growth medium. Therefore, by controlling the phosphorylation state of HPr, HPrK/P is a sensor enzyme that plays a major role in the regulation of carbon metabolism and sugar transport: it mediates carbon catabolite repression (CCR), and regulates PTS-catalyzed carbohydrate uptake and inducer exclusion.</text>
</comment>
<dbReference type="FunFam" id="3.40.1390.20:FF:000002">
    <property type="entry name" value="HPr kinase/phosphorylase"/>
    <property type="match status" value="1"/>
</dbReference>
<evidence type="ECO:0000256" key="6">
    <source>
        <dbReference type="ARBA" id="ARBA00022723"/>
    </source>
</evidence>
<dbReference type="GO" id="GO:0000155">
    <property type="term" value="F:phosphorelay sensor kinase activity"/>
    <property type="evidence" value="ECO:0007669"/>
    <property type="project" value="InterPro"/>
</dbReference>
<keyword evidence="8 14" id="KW-0418">Kinase</keyword>
<dbReference type="EMBL" id="AY769935">
    <property type="protein sequence ID" value="AAX09759.1"/>
    <property type="molecule type" value="Genomic_DNA"/>
</dbReference>
<feature type="active site" evidence="14">
    <location>
        <position position="161"/>
    </location>
</feature>
<keyword evidence="11 14" id="KW-0511">Multifunctional enzyme</keyword>
<feature type="active site" description="Proton acceptor; for phosphorylation activity. Proton donor; for dephosphorylation activity" evidence="14">
    <location>
        <position position="179"/>
    </location>
</feature>
<keyword evidence="5 14" id="KW-0808">Transferase</keyword>
<evidence type="ECO:0000256" key="11">
    <source>
        <dbReference type="ARBA" id="ARBA00023268"/>
    </source>
</evidence>
<comment type="catalytic activity">
    <reaction evidence="13 14">
        <text>[HPr protein]-O-phospho-L-serine + phosphate + H(+) = [HPr protein]-L-serine + diphosphate</text>
        <dbReference type="Rhea" id="RHEA:46604"/>
        <dbReference type="Rhea" id="RHEA-COMP:11602"/>
        <dbReference type="Rhea" id="RHEA-COMP:11603"/>
        <dbReference type="ChEBI" id="CHEBI:15378"/>
        <dbReference type="ChEBI" id="CHEBI:29999"/>
        <dbReference type="ChEBI" id="CHEBI:33019"/>
        <dbReference type="ChEBI" id="CHEBI:43474"/>
        <dbReference type="ChEBI" id="CHEBI:83421"/>
    </reaction>
</comment>
<dbReference type="FunFam" id="3.40.50.300:FF:000174">
    <property type="entry name" value="HPr kinase/phosphorylase"/>
    <property type="match status" value="1"/>
</dbReference>
<dbReference type="PANTHER" id="PTHR30305:SF1">
    <property type="entry name" value="HPR KINASE_PHOSPHORYLASE"/>
    <property type="match status" value="1"/>
</dbReference>
<evidence type="ECO:0000256" key="10">
    <source>
        <dbReference type="ARBA" id="ARBA00022842"/>
    </source>
</evidence>
<dbReference type="HAMAP" id="MF_01249">
    <property type="entry name" value="HPr_kinase"/>
    <property type="match status" value="1"/>
</dbReference>
<evidence type="ECO:0000259" key="16">
    <source>
        <dbReference type="Pfam" id="PF07475"/>
    </source>
</evidence>
<dbReference type="GO" id="GO:0000287">
    <property type="term" value="F:magnesium ion binding"/>
    <property type="evidence" value="ECO:0007669"/>
    <property type="project" value="UniProtKB-UniRule"/>
</dbReference>
<accession>Q50EL5</accession>
<evidence type="ECO:0000256" key="5">
    <source>
        <dbReference type="ARBA" id="ARBA00022679"/>
    </source>
</evidence>
<dbReference type="GO" id="GO:0005524">
    <property type="term" value="F:ATP binding"/>
    <property type="evidence" value="ECO:0007669"/>
    <property type="project" value="UniProtKB-UniRule"/>
</dbReference>
<dbReference type="EC" id="2.7.4.-" evidence="14"/>
<dbReference type="InterPro" id="IPR011104">
    <property type="entry name" value="Hpr_kin/Pase_C"/>
</dbReference>
<dbReference type="NCBIfam" id="TIGR00679">
    <property type="entry name" value="hpr-ser"/>
    <property type="match status" value="1"/>
</dbReference>
<name>Q50EL5_GEOSE</name>
<feature type="region of interest" description="Important for the catalytic mechanism of both phosphorylation and dephosphorylation" evidence="14">
    <location>
        <begin position="203"/>
        <end position="212"/>
    </location>
</feature>
<sequence length="316" mass="35470">MAKKVKVSELVNQFGLEVISGEQGLKRAITVDDLYRPGLEMAGYFEYHPPERVQILGKTELAFFEMLPEKERKDRMERLCSSDETPCIIVTRSWKVPEELIEISSEKQIPVLRSSMATAILSSRITSFLERKLAPTATIHGVLVDVYGVGMLITGSSGIGKSETALELVKRGHRLIADDAVEIRQTSDNQLHGTAPELIRHLLEIRGVGIINVMTLFGAGSIRNNKRISLVVRLEAWQQEKQYDRLGLDEETTRIIDTDVPLVTIPVRPGRNLAVIIEVAAMNFRLKRMGYNAALQFTTKLTETISEDIRRFGVRA</sequence>
<dbReference type="InterPro" id="IPR028979">
    <property type="entry name" value="Ser_kin/Pase_Hpr-like_N_sf"/>
</dbReference>
<dbReference type="InterPro" id="IPR003755">
    <property type="entry name" value="HPr(Ser)_kin/Pase"/>
</dbReference>
<comment type="similarity">
    <text evidence="3 14">Belongs to the HPrK/P family.</text>
</comment>
<keyword evidence="10 14" id="KW-0460">Magnesium</keyword>
<dbReference type="Gene3D" id="3.40.50.300">
    <property type="entry name" value="P-loop containing nucleotide triphosphate hydrolases"/>
    <property type="match status" value="1"/>
</dbReference>
<comment type="miscellaneous">
    <text evidence="14">Both phosphorylation and phosphorolysis are carried out by the same active site and suggest a common mechanism for both reactions.</text>
</comment>
<dbReference type="SUPFAM" id="SSF53795">
    <property type="entry name" value="PEP carboxykinase-like"/>
    <property type="match status" value="1"/>
</dbReference>
<feature type="binding site" evidence="14">
    <location>
        <position position="162"/>
    </location>
    <ligand>
        <name>Mg(2+)</name>
        <dbReference type="ChEBI" id="CHEBI:18420"/>
    </ligand>
</feature>
<keyword evidence="6 14" id="KW-0479">Metal-binding</keyword>
<evidence type="ECO:0000256" key="12">
    <source>
        <dbReference type="ARBA" id="ARBA00023277"/>
    </source>
</evidence>
<comment type="domain">
    <text evidence="14">The Walker A ATP-binding motif also binds Pi and PPi.</text>
</comment>
<comment type="subunit">
    <text evidence="14">Homohexamer.</text>
</comment>
<evidence type="ECO:0000256" key="9">
    <source>
        <dbReference type="ARBA" id="ARBA00022840"/>
    </source>
</evidence>
<dbReference type="InterPro" id="IPR027417">
    <property type="entry name" value="P-loop_NTPase"/>
</dbReference>
<dbReference type="Pfam" id="PF07475">
    <property type="entry name" value="Hpr_kinase_C"/>
    <property type="match status" value="1"/>
</dbReference>
<comment type="catalytic activity">
    <reaction evidence="1 14">
        <text>[HPr protein]-L-serine + ATP = [HPr protein]-O-phospho-L-serine + ADP + H(+)</text>
        <dbReference type="Rhea" id="RHEA:46600"/>
        <dbReference type="Rhea" id="RHEA-COMP:11602"/>
        <dbReference type="Rhea" id="RHEA-COMP:11603"/>
        <dbReference type="ChEBI" id="CHEBI:15378"/>
        <dbReference type="ChEBI" id="CHEBI:29999"/>
        <dbReference type="ChEBI" id="CHEBI:30616"/>
        <dbReference type="ChEBI" id="CHEBI:83421"/>
        <dbReference type="ChEBI" id="CHEBI:456216"/>
    </reaction>
</comment>
<dbReference type="CDD" id="cd01918">
    <property type="entry name" value="HprK_C"/>
    <property type="match status" value="1"/>
</dbReference>
<keyword evidence="12 14" id="KW-0119">Carbohydrate metabolism</keyword>
<proteinExistence type="inferred from homology"/>